<evidence type="ECO:0000313" key="6">
    <source>
        <dbReference type="Proteomes" id="UP000230750"/>
    </source>
</evidence>
<sequence>MLDESNGISSYRLCDPHCRHGRLCNPRPFHNFARSWLKNNEPLVECQGCGFSDRAGTLFFLDVGIAHAGVYRCQATNSVGTVRGRNATLQIAYLRPDFRPGPSSTVAILGNDVVLECIPPKGNPIPEVGWEKDDEPIEETDRLQIMEDYNLMISSVRLEDAGSYVCTAFNVAVDDPVKSSPANLTVRATPTFLVVPEDIIAEPGETVLFRCEVAGDPPPDLSWKKQTGELPVG</sequence>
<keyword evidence="1" id="KW-0732">Signal</keyword>
<evidence type="ECO:0000259" key="4">
    <source>
        <dbReference type="PROSITE" id="PS50835"/>
    </source>
</evidence>
<dbReference type="PANTHER" id="PTHR45080">
    <property type="entry name" value="CONTACTIN 5"/>
    <property type="match status" value="1"/>
</dbReference>
<dbReference type="PROSITE" id="PS50835">
    <property type="entry name" value="IG_LIKE"/>
    <property type="match status" value="2"/>
</dbReference>
<dbReference type="InterPro" id="IPR036179">
    <property type="entry name" value="Ig-like_dom_sf"/>
</dbReference>
<dbReference type="OrthoDB" id="428111at2759"/>
<dbReference type="SUPFAM" id="SSF48726">
    <property type="entry name" value="Immunoglobulin"/>
    <property type="match status" value="3"/>
</dbReference>
<keyword evidence="3" id="KW-0393">Immunoglobulin domain</keyword>
<dbReference type="Pfam" id="PF07679">
    <property type="entry name" value="I-set"/>
    <property type="match status" value="3"/>
</dbReference>
<dbReference type="SMART" id="SM00409">
    <property type="entry name" value="IG"/>
    <property type="match status" value="2"/>
</dbReference>
<feature type="domain" description="Ig-like" evidence="4">
    <location>
        <begin position="190"/>
        <end position="233"/>
    </location>
</feature>
<keyword evidence="2" id="KW-1015">Disulfide bond</keyword>
<keyword evidence="6" id="KW-1185">Reference proteome</keyword>
<dbReference type="EMBL" id="MRZV01000034">
    <property type="protein sequence ID" value="PIK61362.1"/>
    <property type="molecule type" value="Genomic_DNA"/>
</dbReference>
<dbReference type="GO" id="GO:0007156">
    <property type="term" value="P:homophilic cell adhesion via plasma membrane adhesion molecules"/>
    <property type="evidence" value="ECO:0007669"/>
    <property type="project" value="TreeGrafter"/>
</dbReference>
<organism evidence="5 6">
    <name type="scientific">Stichopus japonicus</name>
    <name type="common">Sea cucumber</name>
    <dbReference type="NCBI Taxonomy" id="307972"/>
    <lineage>
        <taxon>Eukaryota</taxon>
        <taxon>Metazoa</taxon>
        <taxon>Echinodermata</taxon>
        <taxon>Eleutherozoa</taxon>
        <taxon>Echinozoa</taxon>
        <taxon>Holothuroidea</taxon>
        <taxon>Aspidochirotacea</taxon>
        <taxon>Aspidochirotida</taxon>
        <taxon>Stichopodidae</taxon>
        <taxon>Apostichopus</taxon>
    </lineage>
</organism>
<dbReference type="InterPro" id="IPR013783">
    <property type="entry name" value="Ig-like_fold"/>
</dbReference>
<evidence type="ECO:0000313" key="5">
    <source>
        <dbReference type="EMBL" id="PIK61362.1"/>
    </source>
</evidence>
<dbReference type="PANTHER" id="PTHR45080:SF8">
    <property type="entry name" value="IG-LIKE DOMAIN-CONTAINING PROTEIN"/>
    <property type="match status" value="1"/>
</dbReference>
<protein>
    <submittedName>
        <fullName evidence="5">Putative roundabout-like 1 isoform X2</fullName>
    </submittedName>
</protein>
<dbReference type="InterPro" id="IPR003598">
    <property type="entry name" value="Ig_sub2"/>
</dbReference>
<proteinExistence type="predicted"/>
<evidence type="ECO:0000256" key="3">
    <source>
        <dbReference type="ARBA" id="ARBA00023319"/>
    </source>
</evidence>
<dbReference type="InterPro" id="IPR013098">
    <property type="entry name" value="Ig_I-set"/>
</dbReference>
<comment type="caution">
    <text evidence="5">The sequence shown here is derived from an EMBL/GenBank/DDBJ whole genome shotgun (WGS) entry which is preliminary data.</text>
</comment>
<feature type="domain" description="Ig-like" evidence="4">
    <location>
        <begin position="96"/>
        <end position="185"/>
    </location>
</feature>
<dbReference type="STRING" id="307972.A0A2G8LMC4"/>
<dbReference type="InterPro" id="IPR007110">
    <property type="entry name" value="Ig-like_dom"/>
</dbReference>
<name>A0A2G8LMC4_STIJA</name>
<accession>A0A2G8LMC4</accession>
<dbReference type="AlphaFoldDB" id="A0A2G8LMC4"/>
<evidence type="ECO:0000256" key="2">
    <source>
        <dbReference type="ARBA" id="ARBA00023157"/>
    </source>
</evidence>
<reference evidence="5 6" key="1">
    <citation type="journal article" date="2017" name="PLoS Biol.">
        <title>The sea cucumber genome provides insights into morphological evolution and visceral regeneration.</title>
        <authorList>
            <person name="Zhang X."/>
            <person name="Sun L."/>
            <person name="Yuan J."/>
            <person name="Sun Y."/>
            <person name="Gao Y."/>
            <person name="Zhang L."/>
            <person name="Li S."/>
            <person name="Dai H."/>
            <person name="Hamel J.F."/>
            <person name="Liu C."/>
            <person name="Yu Y."/>
            <person name="Liu S."/>
            <person name="Lin W."/>
            <person name="Guo K."/>
            <person name="Jin S."/>
            <person name="Xu P."/>
            <person name="Storey K.B."/>
            <person name="Huan P."/>
            <person name="Zhang T."/>
            <person name="Zhou Y."/>
            <person name="Zhang J."/>
            <person name="Lin C."/>
            <person name="Li X."/>
            <person name="Xing L."/>
            <person name="Huo D."/>
            <person name="Sun M."/>
            <person name="Wang L."/>
            <person name="Mercier A."/>
            <person name="Li F."/>
            <person name="Yang H."/>
            <person name="Xiang J."/>
        </authorList>
    </citation>
    <scope>NUCLEOTIDE SEQUENCE [LARGE SCALE GENOMIC DNA]</scope>
    <source>
        <strain evidence="5">Shaxun</strain>
        <tissue evidence="5">Muscle</tissue>
    </source>
</reference>
<dbReference type="InterPro" id="IPR003599">
    <property type="entry name" value="Ig_sub"/>
</dbReference>
<dbReference type="GO" id="GO:0005886">
    <property type="term" value="C:plasma membrane"/>
    <property type="evidence" value="ECO:0007669"/>
    <property type="project" value="TreeGrafter"/>
</dbReference>
<dbReference type="Gene3D" id="2.60.40.10">
    <property type="entry name" value="Immunoglobulins"/>
    <property type="match status" value="3"/>
</dbReference>
<dbReference type="InterPro" id="IPR050958">
    <property type="entry name" value="Cell_Adh-Cytoskel_Orgn"/>
</dbReference>
<dbReference type="SMART" id="SM00408">
    <property type="entry name" value="IGc2"/>
    <property type="match status" value="2"/>
</dbReference>
<dbReference type="FunFam" id="2.60.40.10:FF:000032">
    <property type="entry name" value="palladin isoform X1"/>
    <property type="match status" value="1"/>
</dbReference>
<feature type="non-terminal residue" evidence="5">
    <location>
        <position position="233"/>
    </location>
</feature>
<evidence type="ECO:0000256" key="1">
    <source>
        <dbReference type="ARBA" id="ARBA00022729"/>
    </source>
</evidence>
<dbReference type="Proteomes" id="UP000230750">
    <property type="component" value="Unassembled WGS sequence"/>
</dbReference>
<gene>
    <name evidence="5" type="ORF">BSL78_01720</name>
</gene>